<dbReference type="EMBL" id="ADBV01000692">
    <property type="protein sequence ID" value="EJW86535.1"/>
    <property type="molecule type" value="Genomic_DNA"/>
</dbReference>
<dbReference type="AlphaFoldDB" id="J9BGW9"/>
<dbReference type="Proteomes" id="UP000004810">
    <property type="component" value="Unassembled WGS sequence"/>
</dbReference>
<reference evidence="2" key="1">
    <citation type="submission" date="2012-08" db="EMBL/GenBank/DDBJ databases">
        <title>The Genome Sequence of Wuchereria bancrofti.</title>
        <authorList>
            <person name="Nutman T.B."/>
            <person name="Fink D.L."/>
            <person name="Russ C."/>
            <person name="Young S."/>
            <person name="Zeng Q."/>
            <person name="Koehrsen M."/>
            <person name="Alvarado L."/>
            <person name="Berlin A."/>
            <person name="Chapman S.B."/>
            <person name="Chen Z."/>
            <person name="Freedman E."/>
            <person name="Gellesch M."/>
            <person name="Goldberg J."/>
            <person name="Griggs A."/>
            <person name="Gujja S."/>
            <person name="Heilman E.R."/>
            <person name="Heiman D."/>
            <person name="Hepburn T."/>
            <person name="Howarth C."/>
            <person name="Jen D."/>
            <person name="Larson L."/>
            <person name="Lewis B."/>
            <person name="Mehta T."/>
            <person name="Park D."/>
            <person name="Pearson M."/>
            <person name="Roberts A."/>
            <person name="Saif S."/>
            <person name="Shea T."/>
            <person name="Shenoy N."/>
            <person name="Sisk P."/>
            <person name="Stolte C."/>
            <person name="Sykes S."/>
            <person name="Walk T."/>
            <person name="White J."/>
            <person name="Yandava C."/>
            <person name="Haas B."/>
            <person name="Henn M.R."/>
            <person name="Nusbaum C."/>
            <person name="Birren B."/>
        </authorList>
    </citation>
    <scope>NUCLEOTIDE SEQUENCE [LARGE SCALE GENOMIC DNA]</scope>
    <source>
        <strain evidence="2">NA</strain>
    </source>
</reference>
<accession>J9BGW9</accession>
<gene>
    <name evidence="1" type="ORF">WUBG_02554</name>
</gene>
<protein>
    <submittedName>
        <fullName evidence="1">Uncharacterized protein</fullName>
    </submittedName>
</protein>
<organism evidence="1 2">
    <name type="scientific">Wuchereria bancrofti</name>
    <dbReference type="NCBI Taxonomy" id="6293"/>
    <lineage>
        <taxon>Eukaryota</taxon>
        <taxon>Metazoa</taxon>
        <taxon>Ecdysozoa</taxon>
        <taxon>Nematoda</taxon>
        <taxon>Chromadorea</taxon>
        <taxon>Rhabditida</taxon>
        <taxon>Spirurina</taxon>
        <taxon>Spiruromorpha</taxon>
        <taxon>Filarioidea</taxon>
        <taxon>Onchocercidae</taxon>
        <taxon>Wuchereria</taxon>
    </lineage>
</organism>
<proteinExistence type="predicted"/>
<evidence type="ECO:0000313" key="2">
    <source>
        <dbReference type="Proteomes" id="UP000004810"/>
    </source>
</evidence>
<comment type="caution">
    <text evidence="1">The sequence shown here is derived from an EMBL/GenBank/DDBJ whole genome shotgun (WGS) entry which is preliminary data.</text>
</comment>
<name>J9BGW9_WUCBA</name>
<evidence type="ECO:0000313" key="1">
    <source>
        <dbReference type="EMBL" id="EJW86535.1"/>
    </source>
</evidence>
<sequence length="103" mass="11892">MEMHKTRKGVCNDKKFLNQEEIQKVEINRRSKSDLKIIISSSRTAIVSNEKNDAREEISPIVLAMIEEIKCSNPKQKRSNDINETICRDCFTINNLKIVGNKQ</sequence>